<dbReference type="InterPro" id="IPR018786">
    <property type="entry name" value="Mit_KHE1"/>
</dbReference>
<dbReference type="GO" id="GO:1902600">
    <property type="term" value="P:proton transmembrane transport"/>
    <property type="evidence" value="ECO:0007669"/>
    <property type="project" value="TreeGrafter"/>
</dbReference>
<evidence type="ECO:0000313" key="3">
    <source>
        <dbReference type="Proteomes" id="UP000737018"/>
    </source>
</evidence>
<dbReference type="EMBL" id="JRKL02001615">
    <property type="protein sequence ID" value="KAF3963013.1"/>
    <property type="molecule type" value="Genomic_DNA"/>
</dbReference>
<dbReference type="PANTHER" id="PTHR28062">
    <property type="entry name" value="K+-H+ EXCHANGE-LIKE PROTEIN"/>
    <property type="match status" value="1"/>
</dbReference>
<dbReference type="OrthoDB" id="1738586at2759"/>
<dbReference type="AlphaFoldDB" id="A0A8J4VIZ7"/>
<evidence type="ECO:0000256" key="1">
    <source>
        <dbReference type="SAM" id="MobiDB-lite"/>
    </source>
</evidence>
<organism evidence="2 3">
    <name type="scientific">Castanea mollissima</name>
    <name type="common">Chinese chestnut</name>
    <dbReference type="NCBI Taxonomy" id="60419"/>
    <lineage>
        <taxon>Eukaryota</taxon>
        <taxon>Viridiplantae</taxon>
        <taxon>Streptophyta</taxon>
        <taxon>Embryophyta</taxon>
        <taxon>Tracheophyta</taxon>
        <taxon>Spermatophyta</taxon>
        <taxon>Magnoliopsida</taxon>
        <taxon>eudicotyledons</taxon>
        <taxon>Gunneridae</taxon>
        <taxon>Pentapetalae</taxon>
        <taxon>rosids</taxon>
        <taxon>fabids</taxon>
        <taxon>Fagales</taxon>
        <taxon>Fagaceae</taxon>
        <taxon>Castanea</taxon>
    </lineage>
</organism>
<dbReference type="Proteomes" id="UP000737018">
    <property type="component" value="Unassembled WGS sequence"/>
</dbReference>
<reference evidence="2" key="1">
    <citation type="submission" date="2020-03" db="EMBL/GenBank/DDBJ databases">
        <title>Castanea mollissima Vanexum genome sequencing.</title>
        <authorList>
            <person name="Staton M."/>
        </authorList>
    </citation>
    <scope>NUCLEOTIDE SEQUENCE</scope>
    <source>
        <tissue evidence="2">Leaf</tissue>
    </source>
</reference>
<feature type="region of interest" description="Disordered" evidence="1">
    <location>
        <begin position="47"/>
        <end position="68"/>
    </location>
</feature>
<dbReference type="GO" id="GO:0006813">
    <property type="term" value="P:potassium ion transport"/>
    <property type="evidence" value="ECO:0007669"/>
    <property type="project" value="TreeGrafter"/>
</dbReference>
<sequence length="125" mass="13911">MHDLIRDMALQIAGPKFMVSEDVPDEEEWGKDVEKGSEKLLQLVSDSSSILNSSTGNENETKHDGSKYGIHNSVGSPWVLQPSKELEELLHHVDGHDGLSKCGISDICKIFDLNTNDVLKYRDSM</sequence>
<gene>
    <name evidence="2" type="ORF">CMV_012556</name>
</gene>
<comment type="caution">
    <text evidence="2">The sequence shown here is derived from an EMBL/GenBank/DDBJ whole genome shotgun (WGS) entry which is preliminary data.</text>
</comment>
<evidence type="ECO:0000313" key="2">
    <source>
        <dbReference type="EMBL" id="KAF3963013.1"/>
    </source>
</evidence>
<dbReference type="PANTHER" id="PTHR28062:SF1">
    <property type="entry name" value="TRANSMEMBRANE PROTEIN"/>
    <property type="match status" value="1"/>
</dbReference>
<keyword evidence="3" id="KW-1185">Reference proteome</keyword>
<dbReference type="GO" id="GO:0005743">
    <property type="term" value="C:mitochondrial inner membrane"/>
    <property type="evidence" value="ECO:0007669"/>
    <property type="project" value="TreeGrafter"/>
</dbReference>
<protein>
    <submittedName>
        <fullName evidence="2">Uncharacterized protein</fullName>
    </submittedName>
</protein>
<proteinExistence type="predicted"/>
<name>A0A8J4VIZ7_9ROSI</name>
<accession>A0A8J4VIZ7</accession>